<evidence type="ECO:0000256" key="4">
    <source>
        <dbReference type="HAMAP-Rule" id="MF_00545"/>
    </source>
</evidence>
<dbReference type="InterPro" id="IPR012678">
    <property type="entry name" value="Ribosomal_uL23/eL15/eS24_sf"/>
</dbReference>
<evidence type="ECO:0000313" key="6">
    <source>
        <dbReference type="EMBL" id="BBG24221.1"/>
    </source>
</evidence>
<dbReference type="InterPro" id="IPR001976">
    <property type="entry name" value="Ribosomal_eS24"/>
</dbReference>
<dbReference type="PROSITE" id="PS00529">
    <property type="entry name" value="RIBOSOMAL_S24E"/>
    <property type="match status" value="1"/>
</dbReference>
<dbReference type="EMBL" id="AP018929">
    <property type="protein sequence ID" value="BBG24221.1"/>
    <property type="molecule type" value="Genomic_DNA"/>
</dbReference>
<keyword evidence="2 4" id="KW-0689">Ribosomal protein</keyword>
<dbReference type="SUPFAM" id="SSF54189">
    <property type="entry name" value="Ribosomal proteins S24e, L23 and L15e"/>
    <property type="match status" value="1"/>
</dbReference>
<evidence type="ECO:0000313" key="8">
    <source>
        <dbReference type="Proteomes" id="UP000322983"/>
    </source>
</evidence>
<dbReference type="Proteomes" id="UP000322983">
    <property type="component" value="Chromosome"/>
</dbReference>
<evidence type="ECO:0000256" key="1">
    <source>
        <dbReference type="ARBA" id="ARBA00009680"/>
    </source>
</evidence>
<gene>
    <name evidence="4" type="primary">rps24e</name>
    <name evidence="6" type="ORF">IC006_1528</name>
    <name evidence="7" type="ORF">IC007_1505</name>
</gene>
<dbReference type="GeneID" id="41715282"/>
<evidence type="ECO:0000256" key="3">
    <source>
        <dbReference type="ARBA" id="ARBA00023274"/>
    </source>
</evidence>
<comment type="similarity">
    <text evidence="1 4 5">Belongs to the eukaryotic ribosomal protein eS24 family.</text>
</comment>
<keyword evidence="3 4" id="KW-0687">Ribonucleoprotein</keyword>
<dbReference type="GO" id="GO:1990904">
    <property type="term" value="C:ribonucleoprotein complex"/>
    <property type="evidence" value="ECO:0007669"/>
    <property type="project" value="UniProtKB-KW"/>
</dbReference>
<reference evidence="7 8" key="2">
    <citation type="journal article" date="2020" name="Int. J. Syst. Evol. Microbiol.">
        <title>Sulfuracidifex tepidarius gen. nov., sp. nov. and transfer of Sulfolobus metallicus Huber and Stetter 1992 to the genus Sulfuracidifex as Sulfuracidifex metallicus comb. nov.</title>
        <authorList>
            <person name="Itoh T."/>
            <person name="Miura T."/>
            <person name="Sakai H.D."/>
            <person name="Kato S."/>
            <person name="Ohkuma M."/>
            <person name="Takashina T."/>
        </authorList>
    </citation>
    <scope>NUCLEOTIDE SEQUENCE</scope>
    <source>
        <strain evidence="6 8">IC-006</strain>
        <strain evidence="7">IC-007</strain>
    </source>
</reference>
<dbReference type="STRING" id="1294262.GCA_001316085_00516"/>
<evidence type="ECO:0000313" key="7">
    <source>
        <dbReference type="EMBL" id="BBG26978.1"/>
    </source>
</evidence>
<reference evidence="9" key="1">
    <citation type="submission" date="2018-09" db="EMBL/GenBank/DDBJ databases">
        <title>Complete Genome Sequencing of Sulfolobus sp. JCM 16834.</title>
        <authorList>
            <person name="Kato S."/>
            <person name="Itoh T."/>
            <person name="Ohkuma M."/>
        </authorList>
    </citation>
    <scope>NUCLEOTIDE SEQUENCE [LARGE SCALE GENOMIC DNA]</scope>
    <source>
        <strain evidence="9">IC-007</strain>
    </source>
</reference>
<dbReference type="Pfam" id="PF01282">
    <property type="entry name" value="Ribosomal_S24e"/>
    <property type="match status" value="1"/>
</dbReference>
<dbReference type="EMBL" id="AP018930">
    <property type="protein sequence ID" value="BBG26978.1"/>
    <property type="molecule type" value="Genomic_DNA"/>
</dbReference>
<dbReference type="InterPro" id="IPR018098">
    <property type="entry name" value="Ribosomal_eS24_CS"/>
</dbReference>
<accession>A0A510E4K3</accession>
<proteinExistence type="inferred from homology"/>
<sequence length="111" mass="12437">MKVKLSEKAEGVVEKRVKNDVVGREELTLRIYHIGSSTPSRKELKNAVASLLQTKENLVVVRRVDTPYGAGYSLARVHVYNSEDIMKKMERKHILDRDAGTKSKKGGKSNA</sequence>
<dbReference type="KEGG" id="step:IC006_1528"/>
<keyword evidence="8" id="KW-1185">Reference proteome</keyword>
<dbReference type="AlphaFoldDB" id="A0A510E4K3"/>
<evidence type="ECO:0000256" key="5">
    <source>
        <dbReference type="RuleBase" id="RU004381"/>
    </source>
</evidence>
<evidence type="ECO:0000256" key="2">
    <source>
        <dbReference type="ARBA" id="ARBA00022980"/>
    </source>
</evidence>
<dbReference type="GO" id="GO:0006412">
    <property type="term" value="P:translation"/>
    <property type="evidence" value="ECO:0007669"/>
    <property type="project" value="UniProtKB-UniRule"/>
</dbReference>
<dbReference type="InterPro" id="IPR012677">
    <property type="entry name" value="Nucleotide-bd_a/b_plait_sf"/>
</dbReference>
<evidence type="ECO:0000313" key="9">
    <source>
        <dbReference type="Proteomes" id="UP000325030"/>
    </source>
</evidence>
<dbReference type="Proteomes" id="UP000325030">
    <property type="component" value="Chromosome"/>
</dbReference>
<organism evidence="7 9">
    <name type="scientific">Sulfuracidifex tepidarius</name>
    <dbReference type="NCBI Taxonomy" id="1294262"/>
    <lineage>
        <taxon>Archaea</taxon>
        <taxon>Thermoproteota</taxon>
        <taxon>Thermoprotei</taxon>
        <taxon>Sulfolobales</taxon>
        <taxon>Sulfolobaceae</taxon>
        <taxon>Sulfuracidifex</taxon>
    </lineage>
</organism>
<dbReference type="RefSeq" id="WP_232049049.1">
    <property type="nucleotide sequence ID" value="NZ_AP018929.1"/>
</dbReference>
<accession>A0A510DVH7</accession>
<dbReference type="GO" id="GO:0005840">
    <property type="term" value="C:ribosome"/>
    <property type="evidence" value="ECO:0007669"/>
    <property type="project" value="UniProtKB-KW"/>
</dbReference>
<dbReference type="Gene3D" id="3.30.70.330">
    <property type="match status" value="1"/>
</dbReference>
<dbReference type="HAMAP" id="MF_00545">
    <property type="entry name" value="Ribosomal_eS24"/>
    <property type="match status" value="1"/>
</dbReference>
<name>A0A510E4K3_9CREN</name>
<dbReference type="GO" id="GO:0003735">
    <property type="term" value="F:structural constituent of ribosome"/>
    <property type="evidence" value="ECO:0007669"/>
    <property type="project" value="InterPro"/>
</dbReference>
<dbReference type="PANTHER" id="PTHR10496">
    <property type="entry name" value="40S RIBOSOMAL PROTEIN S24"/>
    <property type="match status" value="1"/>
</dbReference>
<protein>
    <recommendedName>
        <fullName evidence="4">Small ribosomal subunit protein eS24</fullName>
    </recommendedName>
</protein>